<dbReference type="OrthoDB" id="9803101at2"/>
<dbReference type="InterPro" id="IPR006175">
    <property type="entry name" value="YjgF/YER057c/UK114"/>
</dbReference>
<dbReference type="PATRIC" id="fig|280871.6.peg.700"/>
<protein>
    <submittedName>
        <fullName evidence="1">Uncharacterized protein</fullName>
    </submittedName>
</protein>
<proteinExistence type="predicted"/>
<dbReference type="InterPro" id="IPR035959">
    <property type="entry name" value="RutC-like_sf"/>
</dbReference>
<organism evidence="1 2">
    <name type="scientific">Mycolicibacterium llatzerense</name>
    <dbReference type="NCBI Taxonomy" id="280871"/>
    <lineage>
        <taxon>Bacteria</taxon>
        <taxon>Bacillati</taxon>
        <taxon>Actinomycetota</taxon>
        <taxon>Actinomycetes</taxon>
        <taxon>Mycobacteriales</taxon>
        <taxon>Mycobacteriaceae</taxon>
        <taxon>Mycolicibacterium</taxon>
    </lineage>
</organism>
<dbReference type="Pfam" id="PF01042">
    <property type="entry name" value="Ribonuc_L-PSP"/>
    <property type="match status" value="1"/>
</dbReference>
<dbReference type="SUPFAM" id="SSF55298">
    <property type="entry name" value="YjgF-like"/>
    <property type="match status" value="1"/>
</dbReference>
<reference evidence="1 2" key="1">
    <citation type="submission" date="2015-01" db="EMBL/GenBank/DDBJ databases">
        <title>Genome sequence of Mycobacterium llatzerense and Mycobacterium immunogenum recovered from brain abscess.</title>
        <authorList>
            <person name="Greninger A.L."/>
            <person name="Langelier C."/>
            <person name="Cunningham G."/>
            <person name="Chiu C.Y."/>
            <person name="Miller S."/>
        </authorList>
    </citation>
    <scope>NUCLEOTIDE SEQUENCE [LARGE SCALE GENOMIC DNA]</scope>
    <source>
        <strain evidence="1 2">CLUC14</strain>
    </source>
</reference>
<dbReference type="Proteomes" id="UP000032221">
    <property type="component" value="Unassembled WGS sequence"/>
</dbReference>
<accession>A0A0D1LCI6</accession>
<comment type="caution">
    <text evidence="1">The sequence shown here is derived from an EMBL/GenBank/DDBJ whole genome shotgun (WGS) entry which is preliminary data.</text>
</comment>
<keyword evidence="2" id="KW-1185">Reference proteome</keyword>
<gene>
    <name evidence="1" type="ORF">TL10_03450</name>
</gene>
<sequence>MIRRTSPQVNNFITPDVFKGFGFNQIVSAGDTVHLAGVVANVGGLEDLQIVHPDDTAGQLDFILRVIEDLLRTEGLDRTNLVSLTIYASDLPALAEAIPRVYVPWVGDHAPNMSIVQVAGFLLPGQVLEIPAIAYRG</sequence>
<name>A0A0D1LCI6_9MYCO</name>
<dbReference type="Gene3D" id="3.30.1330.40">
    <property type="entry name" value="RutC-like"/>
    <property type="match status" value="1"/>
</dbReference>
<dbReference type="STRING" id="280871.TL10_03450"/>
<evidence type="ECO:0000313" key="2">
    <source>
        <dbReference type="Proteomes" id="UP000032221"/>
    </source>
</evidence>
<dbReference type="RefSeq" id="WP_029119788.1">
    <property type="nucleotide sequence ID" value="NZ_JXST01000003.1"/>
</dbReference>
<dbReference type="EMBL" id="JXST01000003">
    <property type="protein sequence ID" value="KIU18485.1"/>
    <property type="molecule type" value="Genomic_DNA"/>
</dbReference>
<dbReference type="AlphaFoldDB" id="A0A0D1LCI6"/>
<evidence type="ECO:0000313" key="1">
    <source>
        <dbReference type="EMBL" id="KIU18485.1"/>
    </source>
</evidence>